<evidence type="ECO:0000313" key="2">
    <source>
        <dbReference type="Proteomes" id="UP000027731"/>
    </source>
</evidence>
<name>A0A073JNC9_LIMRT</name>
<dbReference type="AlphaFoldDB" id="A0A073JNC9"/>
<protein>
    <submittedName>
        <fullName evidence="1">Uncharacterized protein</fullName>
    </submittedName>
</protein>
<proteinExistence type="predicted"/>
<dbReference type="PATRIC" id="fig|1598.90.peg.506"/>
<accession>A0A073JNC9</accession>
<organism evidence="1 2">
    <name type="scientific">Limosilactobacillus reuteri</name>
    <name type="common">Lactobacillus reuteri</name>
    <dbReference type="NCBI Taxonomy" id="1598"/>
    <lineage>
        <taxon>Bacteria</taxon>
        <taxon>Bacillati</taxon>
        <taxon>Bacillota</taxon>
        <taxon>Bacilli</taxon>
        <taxon>Lactobacillales</taxon>
        <taxon>Lactobacillaceae</taxon>
        <taxon>Limosilactobacillus</taxon>
    </lineage>
</organism>
<dbReference type="RefSeq" id="WP_035168369.1">
    <property type="nucleotide sequence ID" value="NZ_QGHO01000020.1"/>
</dbReference>
<comment type="caution">
    <text evidence="1">The sequence shown here is derived from an EMBL/GenBank/DDBJ whole genome shotgun (WGS) entry which is preliminary data.</text>
</comment>
<gene>
    <name evidence="1" type="ORF">LR3_08510</name>
</gene>
<dbReference type="EMBL" id="JOSX01000010">
    <property type="protein sequence ID" value="KEK16097.1"/>
    <property type="molecule type" value="Genomic_DNA"/>
</dbReference>
<evidence type="ECO:0000313" key="1">
    <source>
        <dbReference type="EMBL" id="KEK16097.1"/>
    </source>
</evidence>
<sequence>MKNLFRKIKNVLDQEAISINMGTGKSLNQYHSCGSSIVNMNGVRLEMSDGIIRLYTDDDHYKIIVDGEVVRR</sequence>
<dbReference type="Proteomes" id="UP000027731">
    <property type="component" value="Unassembled WGS sequence"/>
</dbReference>
<reference evidence="1 2" key="1">
    <citation type="submission" date="2014-06" db="EMBL/GenBank/DDBJ databases">
        <title>Genetic determinant of reutericyclin biosynthesis of Lactobacillus reuteri.</title>
        <authorList>
            <person name="Lin X."/>
            <person name="Duar R."/>
            <person name="Walter J."/>
            <person name="Gaenzle M."/>
        </authorList>
    </citation>
    <scope>NUCLEOTIDE SEQUENCE [LARGE SCALE GENOMIC DNA]</scope>
    <source>
        <strain evidence="1 2">LTH2584</strain>
    </source>
</reference>